<dbReference type="SUPFAM" id="SSF54913">
    <property type="entry name" value="GlnB-like"/>
    <property type="match status" value="1"/>
</dbReference>
<sequence length="140" mass="15600">MVKTSYAVVATLIAVVSLQLLRAHMLKMAALRVVFITTPSEEVATKLARAVVEQKLAACVNIVPGIKSIYEWEGKIHEDSEHLMIVKTVEESVPSLREKILSLHPYDTPEFISLPVSEESEKYAEWVRVQSAKSTISPPQ</sequence>
<gene>
    <name evidence="2" type="primary">WBGene00276511</name>
</gene>
<reference evidence="2" key="2">
    <citation type="submission" date="2022-06" db="UniProtKB">
        <authorList>
            <consortium name="EnsemblMetazoa"/>
        </authorList>
    </citation>
    <scope>IDENTIFICATION</scope>
    <source>
        <strain evidence="2">PS312</strain>
    </source>
</reference>
<evidence type="ECO:0000256" key="1">
    <source>
        <dbReference type="ARBA" id="ARBA00010169"/>
    </source>
</evidence>
<evidence type="ECO:0000313" key="3">
    <source>
        <dbReference type="Proteomes" id="UP000005239"/>
    </source>
</evidence>
<name>A0A2A6B4W4_PRIPA</name>
<dbReference type="EnsemblMetazoa" id="PPA38142.1">
    <property type="protein sequence ID" value="PPA38142.1"/>
    <property type="gene ID" value="WBGene00276511"/>
</dbReference>
<dbReference type="Gene3D" id="3.30.70.120">
    <property type="match status" value="1"/>
</dbReference>
<dbReference type="InterPro" id="IPR004323">
    <property type="entry name" value="Ion_tolerance_CutA"/>
</dbReference>
<evidence type="ECO:0000313" key="2">
    <source>
        <dbReference type="EnsemblMetazoa" id="PPA38142.1"/>
    </source>
</evidence>
<accession>A0A8R1UVL3</accession>
<keyword evidence="3" id="KW-1185">Reference proteome</keyword>
<protein>
    <submittedName>
        <fullName evidence="2">Uncharacterized protein</fullName>
    </submittedName>
</protein>
<dbReference type="Pfam" id="PF03091">
    <property type="entry name" value="CutA1"/>
    <property type="match status" value="1"/>
</dbReference>
<reference evidence="3" key="1">
    <citation type="journal article" date="2008" name="Nat. Genet.">
        <title>The Pristionchus pacificus genome provides a unique perspective on nematode lifestyle and parasitism.</title>
        <authorList>
            <person name="Dieterich C."/>
            <person name="Clifton S.W."/>
            <person name="Schuster L.N."/>
            <person name="Chinwalla A."/>
            <person name="Delehaunty K."/>
            <person name="Dinkelacker I."/>
            <person name="Fulton L."/>
            <person name="Fulton R."/>
            <person name="Godfrey J."/>
            <person name="Minx P."/>
            <person name="Mitreva M."/>
            <person name="Roeseler W."/>
            <person name="Tian H."/>
            <person name="Witte H."/>
            <person name="Yang S.P."/>
            <person name="Wilson R.K."/>
            <person name="Sommer R.J."/>
        </authorList>
    </citation>
    <scope>NUCLEOTIDE SEQUENCE [LARGE SCALE GENOMIC DNA]</scope>
    <source>
        <strain evidence="3">PS312</strain>
    </source>
</reference>
<comment type="similarity">
    <text evidence="1">Belongs to the CutA family.</text>
</comment>
<dbReference type="OrthoDB" id="2017693at2759"/>
<dbReference type="InterPro" id="IPR015867">
    <property type="entry name" value="N-reg_PII/ATP_PRibTrfase_C"/>
</dbReference>
<organism evidence="2 3">
    <name type="scientific">Pristionchus pacificus</name>
    <name type="common">Parasitic nematode worm</name>
    <dbReference type="NCBI Taxonomy" id="54126"/>
    <lineage>
        <taxon>Eukaryota</taxon>
        <taxon>Metazoa</taxon>
        <taxon>Ecdysozoa</taxon>
        <taxon>Nematoda</taxon>
        <taxon>Chromadorea</taxon>
        <taxon>Rhabditida</taxon>
        <taxon>Rhabditina</taxon>
        <taxon>Diplogasteromorpha</taxon>
        <taxon>Diplogasteroidea</taxon>
        <taxon>Neodiplogasteridae</taxon>
        <taxon>Pristionchus</taxon>
    </lineage>
</organism>
<dbReference type="PANTHER" id="PTHR23419:SF8">
    <property type="entry name" value="FI09726P"/>
    <property type="match status" value="1"/>
</dbReference>
<dbReference type="PANTHER" id="PTHR23419">
    <property type="entry name" value="DIVALENT CATION TOLERANCE CUTA-RELATED"/>
    <property type="match status" value="1"/>
</dbReference>
<dbReference type="GO" id="GO:0005507">
    <property type="term" value="F:copper ion binding"/>
    <property type="evidence" value="ECO:0000318"/>
    <property type="project" value="GO_Central"/>
</dbReference>
<proteinExistence type="inferred from homology"/>
<dbReference type="AlphaFoldDB" id="A0A2A6B4W4"/>
<dbReference type="GO" id="GO:0010038">
    <property type="term" value="P:response to metal ion"/>
    <property type="evidence" value="ECO:0007669"/>
    <property type="project" value="InterPro"/>
</dbReference>
<accession>A0A2A6B4W4</accession>
<dbReference type="InterPro" id="IPR011322">
    <property type="entry name" value="N-reg_PII-like_a/b"/>
</dbReference>
<dbReference type="Proteomes" id="UP000005239">
    <property type="component" value="Unassembled WGS sequence"/>
</dbReference>